<dbReference type="OrthoDB" id="9796740at2"/>
<reference evidence="2 3" key="1">
    <citation type="submission" date="2019-07" db="EMBL/GenBank/DDBJ databases">
        <title>Complete genome of Crassaminicella thermophila SY095.</title>
        <authorList>
            <person name="Li X."/>
        </authorList>
    </citation>
    <scope>NUCLEOTIDE SEQUENCE [LARGE SCALE GENOMIC DNA]</scope>
    <source>
        <strain evidence="2 3">SY095</strain>
    </source>
</reference>
<organism evidence="2 3">
    <name type="scientific">Crassaminicella thermophila</name>
    <dbReference type="NCBI Taxonomy" id="2599308"/>
    <lineage>
        <taxon>Bacteria</taxon>
        <taxon>Bacillati</taxon>
        <taxon>Bacillota</taxon>
        <taxon>Clostridia</taxon>
        <taxon>Eubacteriales</taxon>
        <taxon>Clostridiaceae</taxon>
        <taxon>Crassaminicella</taxon>
    </lineage>
</organism>
<evidence type="ECO:0000259" key="1">
    <source>
        <dbReference type="Pfam" id="PF10135"/>
    </source>
</evidence>
<sequence>MKINPISLSPINKGQYEKSKVKEDSFKNALEQAKKAKDDKKLLDACRQFESMFVNMMLKNMRNTIKEDGFIKKSYAREIFEGMLDEKLAEEASKGQGIGIAKEMYKQLSMKYKKK</sequence>
<dbReference type="Pfam" id="PF10135">
    <property type="entry name" value="Rod-binding"/>
    <property type="match status" value="1"/>
</dbReference>
<proteinExistence type="predicted"/>
<evidence type="ECO:0000313" key="2">
    <source>
        <dbReference type="EMBL" id="QEK13206.1"/>
    </source>
</evidence>
<dbReference type="RefSeq" id="WP_148810378.1">
    <property type="nucleotide sequence ID" value="NZ_CP042243.1"/>
</dbReference>
<name>A0A5C0SHK1_CRATE</name>
<keyword evidence="3" id="KW-1185">Reference proteome</keyword>
<accession>A0A5C0SHK1</accession>
<dbReference type="EMBL" id="CP042243">
    <property type="protein sequence ID" value="QEK13206.1"/>
    <property type="molecule type" value="Genomic_DNA"/>
</dbReference>
<dbReference type="KEGG" id="crs:FQB35_13515"/>
<dbReference type="InterPro" id="IPR019301">
    <property type="entry name" value="Flagellar_prot_FlgJ_N"/>
</dbReference>
<dbReference type="Proteomes" id="UP000324646">
    <property type="component" value="Chromosome"/>
</dbReference>
<protein>
    <recommendedName>
        <fullName evidence="1">Flagellar protein FlgJ N-terminal domain-containing protein</fullName>
    </recommendedName>
</protein>
<gene>
    <name evidence="2" type="ORF">FQB35_13515</name>
</gene>
<dbReference type="PRINTS" id="PR01002">
    <property type="entry name" value="FLGFLGJ"/>
</dbReference>
<feature type="domain" description="Flagellar protein FlgJ N-terminal" evidence="1">
    <location>
        <begin position="59"/>
        <end position="107"/>
    </location>
</feature>
<dbReference type="AlphaFoldDB" id="A0A5C0SHK1"/>
<evidence type="ECO:0000313" key="3">
    <source>
        <dbReference type="Proteomes" id="UP000324646"/>
    </source>
</evidence>